<organism evidence="9 10">
    <name type="scientific">Streptomyces apricus</name>
    <dbReference type="NCBI Taxonomy" id="1828112"/>
    <lineage>
        <taxon>Bacteria</taxon>
        <taxon>Bacillati</taxon>
        <taxon>Actinomycetota</taxon>
        <taxon>Actinomycetes</taxon>
        <taxon>Kitasatosporales</taxon>
        <taxon>Streptomycetaceae</taxon>
        <taxon>Streptomyces</taxon>
    </lineage>
</organism>
<name>A0A5B0BM59_9ACTN</name>
<proteinExistence type="inferred from homology"/>
<evidence type="ECO:0000256" key="5">
    <source>
        <dbReference type="ARBA" id="ARBA00023002"/>
    </source>
</evidence>
<dbReference type="GO" id="GO:0016705">
    <property type="term" value="F:oxidoreductase activity, acting on paired donors, with incorporation or reduction of molecular oxygen"/>
    <property type="evidence" value="ECO:0007669"/>
    <property type="project" value="InterPro"/>
</dbReference>
<dbReference type="Pfam" id="PF00067">
    <property type="entry name" value="p450"/>
    <property type="match status" value="1"/>
</dbReference>
<sequence length="491" mass="54175">MALRRPPQGTALLPGGHAAEKPVSAACKRSARALWNRPFRTADRGTRTDPPPLARPARGPGRRCGPRPARPSELRAPSEGKTRPMADKAQAQRTAEHEPKFSYPIHRTSPNEPPCEYARLRDEQPVCPISLPTGHPAYLVTRYEDVKTVLSDSRFSREALFREGAPRAQLVEPDSSSLISMDPPRHSALRNLTNREFSPRRAEAMRPRIQEIVDRLLDTMAGMTAPVDLNATLARPMALEVICELLGVPYEDQHLFGAWCDHFMSLTKYSAEEIVRSNTEMRTYIADLAERKLEDPGGDLLSKLAHSMAEEQTITHEELVSTGVMFLLAGHDTTVTVTGGGAVLLLRNPDQLALVREDPALMDAAVEEIIRLVTPGDGTFIRITLEEVELSGTAIPPNSAVIAPISSANRDARVFENPDALDVHRTDNKHIGFAHGTHFCAGSALARAEVQIAMKSLFSRFPTLRLAVDPEELRWRQTAALGGYEEIPVTW</sequence>
<keyword evidence="10" id="KW-1185">Reference proteome</keyword>
<dbReference type="PANTHER" id="PTHR46696">
    <property type="entry name" value="P450, PUTATIVE (EUROFUNG)-RELATED"/>
    <property type="match status" value="1"/>
</dbReference>
<feature type="compositionally biased region" description="Basic and acidic residues" evidence="8">
    <location>
        <begin position="70"/>
        <end position="86"/>
    </location>
</feature>
<evidence type="ECO:0000256" key="6">
    <source>
        <dbReference type="ARBA" id="ARBA00023004"/>
    </source>
</evidence>
<evidence type="ECO:0000256" key="8">
    <source>
        <dbReference type="SAM" id="MobiDB-lite"/>
    </source>
</evidence>
<feature type="region of interest" description="Disordered" evidence="8">
    <location>
        <begin position="1"/>
        <end position="110"/>
    </location>
</feature>
<dbReference type="PANTHER" id="PTHR46696:SF5">
    <property type="entry name" value="CYTOCHROME P450 BJ-1"/>
    <property type="match status" value="1"/>
</dbReference>
<dbReference type="SUPFAM" id="SSF48264">
    <property type="entry name" value="Cytochrome P450"/>
    <property type="match status" value="1"/>
</dbReference>
<dbReference type="InterPro" id="IPR001128">
    <property type="entry name" value="Cyt_P450"/>
</dbReference>
<dbReference type="Proteomes" id="UP000324965">
    <property type="component" value="Unassembled WGS sequence"/>
</dbReference>
<dbReference type="FunFam" id="1.10.630.10:FF:000018">
    <property type="entry name" value="Cytochrome P450 monooxygenase"/>
    <property type="match status" value="1"/>
</dbReference>
<accession>A0A5B0BM59</accession>
<dbReference type="InterPro" id="IPR036396">
    <property type="entry name" value="Cyt_P450_sf"/>
</dbReference>
<keyword evidence="5" id="KW-0560">Oxidoreductase</keyword>
<comment type="caution">
    <text evidence="9">The sequence shown here is derived from an EMBL/GenBank/DDBJ whole genome shotgun (WGS) entry which is preliminary data.</text>
</comment>
<dbReference type="AlphaFoldDB" id="A0A5B0BM59"/>
<protein>
    <submittedName>
        <fullName evidence="9">Cytochrome P450</fullName>
    </submittedName>
</protein>
<evidence type="ECO:0000256" key="4">
    <source>
        <dbReference type="ARBA" id="ARBA00022723"/>
    </source>
</evidence>
<dbReference type="Gene3D" id="1.10.630.10">
    <property type="entry name" value="Cytochrome P450"/>
    <property type="match status" value="1"/>
</dbReference>
<gene>
    <name evidence="9" type="ORF">FGF04_02980</name>
</gene>
<dbReference type="GO" id="GO:0020037">
    <property type="term" value="F:heme binding"/>
    <property type="evidence" value="ECO:0007669"/>
    <property type="project" value="InterPro"/>
</dbReference>
<keyword evidence="3" id="KW-0349">Heme</keyword>
<keyword evidence="6" id="KW-0408">Iron</keyword>
<dbReference type="OrthoDB" id="3218463at2"/>
<comment type="similarity">
    <text evidence="2">Belongs to the cytochrome P450 family.</text>
</comment>
<evidence type="ECO:0000256" key="7">
    <source>
        <dbReference type="ARBA" id="ARBA00023033"/>
    </source>
</evidence>
<evidence type="ECO:0000313" key="10">
    <source>
        <dbReference type="Proteomes" id="UP000324965"/>
    </source>
</evidence>
<dbReference type="EMBL" id="VDFC01000007">
    <property type="protein sequence ID" value="KAA0942501.1"/>
    <property type="molecule type" value="Genomic_DNA"/>
</dbReference>
<comment type="cofactor">
    <cofactor evidence="1">
        <name>heme</name>
        <dbReference type="ChEBI" id="CHEBI:30413"/>
    </cofactor>
</comment>
<keyword evidence="7" id="KW-0503">Monooxygenase</keyword>
<evidence type="ECO:0000256" key="3">
    <source>
        <dbReference type="ARBA" id="ARBA00022617"/>
    </source>
</evidence>
<dbReference type="PRINTS" id="PR00359">
    <property type="entry name" value="BP450"/>
</dbReference>
<evidence type="ECO:0000256" key="1">
    <source>
        <dbReference type="ARBA" id="ARBA00001971"/>
    </source>
</evidence>
<keyword evidence="4" id="KW-0479">Metal-binding</keyword>
<reference evidence="9 10" key="1">
    <citation type="submission" date="2019-05" db="EMBL/GenBank/DDBJ databases">
        <authorList>
            <person name="Hariharan J."/>
            <person name="Choudoir M.J."/>
            <person name="Diebold P."/>
            <person name="Panke-Buisse K."/>
            <person name="Buckley D.H."/>
        </authorList>
    </citation>
    <scope>NUCLEOTIDE SEQUENCE [LARGE SCALE GENOMIC DNA]</scope>
    <source>
        <strain evidence="9 10">SUN51</strain>
    </source>
</reference>
<dbReference type="CDD" id="cd11031">
    <property type="entry name" value="Cyp158A-like"/>
    <property type="match status" value="1"/>
</dbReference>
<dbReference type="GO" id="GO:0005506">
    <property type="term" value="F:iron ion binding"/>
    <property type="evidence" value="ECO:0007669"/>
    <property type="project" value="InterPro"/>
</dbReference>
<evidence type="ECO:0000256" key="2">
    <source>
        <dbReference type="ARBA" id="ARBA00010617"/>
    </source>
</evidence>
<dbReference type="InterPro" id="IPR002397">
    <property type="entry name" value="Cyt_P450_B"/>
</dbReference>
<evidence type="ECO:0000313" key="9">
    <source>
        <dbReference type="EMBL" id="KAA0942501.1"/>
    </source>
</evidence>
<dbReference type="GO" id="GO:0004497">
    <property type="term" value="F:monooxygenase activity"/>
    <property type="evidence" value="ECO:0007669"/>
    <property type="project" value="UniProtKB-KW"/>
</dbReference>